<proteinExistence type="predicted"/>
<evidence type="ECO:0000313" key="2">
    <source>
        <dbReference type="Proteomes" id="UP001501116"/>
    </source>
</evidence>
<comment type="caution">
    <text evidence="1">The sequence shown here is derived from an EMBL/GenBank/DDBJ whole genome shotgun (WGS) entry which is preliminary data.</text>
</comment>
<protein>
    <recommendedName>
        <fullName evidence="3">AbiEi antitoxin C-terminal domain-containing protein</fullName>
    </recommendedName>
</protein>
<organism evidence="1 2">
    <name type="scientific">Amycolatopsis minnesotensis</name>
    <dbReference type="NCBI Taxonomy" id="337894"/>
    <lineage>
        <taxon>Bacteria</taxon>
        <taxon>Bacillati</taxon>
        <taxon>Actinomycetota</taxon>
        <taxon>Actinomycetes</taxon>
        <taxon>Pseudonocardiales</taxon>
        <taxon>Pseudonocardiaceae</taxon>
        <taxon>Amycolatopsis</taxon>
    </lineage>
</organism>
<sequence length="210" mass="22662">MTRTTARVPPELARRPIRVLRPQDAAGVYTHPRPEFARLTRTSALHRIATGYYAIVPDDQTGQNWLPDLESVAAGVAAADEGVDTVALMGLSAARVHGAIPRALAVATVAAGRHRRPLRLADRDATVLFARRAVPALDVERRAGELGPHWVTTVEQTLLDLAARPEFGDLPGEAHAAVRALLPRADRDILDELAVAQRRRAALRRALAGG</sequence>
<keyword evidence="2" id="KW-1185">Reference proteome</keyword>
<dbReference type="EMBL" id="BAAANN010000002">
    <property type="protein sequence ID" value="GAA1941493.1"/>
    <property type="molecule type" value="Genomic_DNA"/>
</dbReference>
<dbReference type="Proteomes" id="UP001501116">
    <property type="component" value="Unassembled WGS sequence"/>
</dbReference>
<accession>A0ABN2Q1K4</accession>
<evidence type="ECO:0000313" key="1">
    <source>
        <dbReference type="EMBL" id="GAA1941493.1"/>
    </source>
</evidence>
<name>A0ABN2Q1K4_9PSEU</name>
<reference evidence="1 2" key="1">
    <citation type="journal article" date="2019" name="Int. J. Syst. Evol. Microbiol.">
        <title>The Global Catalogue of Microorganisms (GCM) 10K type strain sequencing project: providing services to taxonomists for standard genome sequencing and annotation.</title>
        <authorList>
            <consortium name="The Broad Institute Genomics Platform"/>
            <consortium name="The Broad Institute Genome Sequencing Center for Infectious Disease"/>
            <person name="Wu L."/>
            <person name="Ma J."/>
        </authorList>
    </citation>
    <scope>NUCLEOTIDE SEQUENCE [LARGE SCALE GENOMIC DNA]</scope>
    <source>
        <strain evidence="1 2">JCM 14545</strain>
    </source>
</reference>
<dbReference type="RefSeq" id="WP_344413078.1">
    <property type="nucleotide sequence ID" value="NZ_BAAANN010000002.1"/>
</dbReference>
<gene>
    <name evidence="1" type="ORF">GCM10009754_06030</name>
</gene>
<evidence type="ECO:0008006" key="3">
    <source>
        <dbReference type="Google" id="ProtNLM"/>
    </source>
</evidence>